<evidence type="ECO:0000313" key="3">
    <source>
        <dbReference type="EMBL" id="GMU07933.1"/>
    </source>
</evidence>
<sequence>MSAALIAQQEVHIRVLQQLAHSGLLEDCGQPILLPGKRPGSRNEATCTGKMTVEGKTFWLRVRLPWEFPLCLPIVSVENTESEAVLPHFTNDNEVCFASDVGLLDRRRPEAILHESLERVHTLLRNMLLGDRGGEFLREIQAYWSAISRGCIDCTVTANNRPRFISALYRGTSLQAVADDADSYAHSLPDRRAEGLTAKKALYVPLAPGDGNPSFLPKELTTPEGLRKYVRRMPDGIRDALARLLRRFNVSEHLVVLGLKRPQGERAVVGVHLQRLDHGHPLLQDRTGAQVEPIALMRRDPDYLLPRGGAEYGLRERRVLIAGCGSVGGHIALALARAGVGGLTLVDPDRFMPENTFRHVCGMRWLTNPKVTGLKKEIESSTPYVSVQPIDGRLEKLLQAEPDMVRGHDLVIAAMGQPTLELHLNEWAWSNAEHPPALFTWLEPYGIGGHALLTHMRDQDARQRGCLECLYDRDLGNRAAFADPGGTYTQDVLGCGSRFMPFADLDSQRTAELATRLALRALRHEAHEAPLLSWKGDARQFRQKGFTVTPHYEQELSKLEATWLDYRRDDCPICAPGPTP</sequence>
<feature type="domain" description="THIF-type NAD/FAD binding fold" evidence="1">
    <location>
        <begin position="314"/>
        <end position="474"/>
    </location>
</feature>
<dbReference type="InterPro" id="IPR035985">
    <property type="entry name" value="Ubiquitin-activating_enz"/>
</dbReference>
<dbReference type="InterPro" id="IPR000594">
    <property type="entry name" value="ThiF_NAD_FAD-bd"/>
</dbReference>
<dbReference type="InterPro" id="IPR045886">
    <property type="entry name" value="ThiF/MoeB/HesA"/>
</dbReference>
<evidence type="ECO:0000313" key="4">
    <source>
        <dbReference type="Proteomes" id="UP001342631"/>
    </source>
</evidence>
<evidence type="ECO:0000259" key="1">
    <source>
        <dbReference type="Pfam" id="PF00899"/>
    </source>
</evidence>
<dbReference type="RefSeq" id="WP_338278785.1">
    <property type="nucleotide sequence ID" value="NZ_BTTX01000004.1"/>
</dbReference>
<dbReference type="Gene3D" id="3.40.50.720">
    <property type="entry name" value="NAD(P)-binding Rossmann-like Domain"/>
    <property type="match status" value="1"/>
</dbReference>
<dbReference type="SUPFAM" id="SSF69572">
    <property type="entry name" value="Activating enzymes of the ubiquitin-like proteins"/>
    <property type="match status" value="1"/>
</dbReference>
<reference evidence="3 4" key="1">
    <citation type="journal article" date="2024" name="Arch. Microbiol.">
        <title>Corallococcus caeni sp. nov., a novel myxobacterium isolated from activated sludge.</title>
        <authorList>
            <person name="Tomita S."/>
            <person name="Nakai R."/>
            <person name="Kuroda K."/>
            <person name="Kurashita H."/>
            <person name="Hatamoto M."/>
            <person name="Yamaguchi T."/>
            <person name="Narihiro T."/>
        </authorList>
    </citation>
    <scope>NUCLEOTIDE SEQUENCE [LARGE SCALE GENOMIC DNA]</scope>
    <source>
        <strain evidence="3 4">NO1</strain>
    </source>
</reference>
<dbReference type="Pfam" id="PF14461">
    <property type="entry name" value="Prok-E2_B"/>
    <property type="match status" value="1"/>
</dbReference>
<feature type="domain" description="Prokaryotic E2 family B" evidence="2">
    <location>
        <begin position="43"/>
        <end position="145"/>
    </location>
</feature>
<dbReference type="EMBL" id="BTTX01000004">
    <property type="protein sequence ID" value="GMU07933.1"/>
    <property type="molecule type" value="Genomic_DNA"/>
</dbReference>
<gene>
    <name evidence="3" type="ORF">ASNO1_41860</name>
</gene>
<organism evidence="3 4">
    <name type="scientific">Corallococcus caeni</name>
    <dbReference type="NCBI Taxonomy" id="3082388"/>
    <lineage>
        <taxon>Bacteria</taxon>
        <taxon>Pseudomonadati</taxon>
        <taxon>Myxococcota</taxon>
        <taxon>Myxococcia</taxon>
        <taxon>Myxococcales</taxon>
        <taxon>Cystobacterineae</taxon>
        <taxon>Myxococcaceae</taxon>
        <taxon>Corallococcus</taxon>
    </lineage>
</organism>
<accession>A0ABQ6QXA5</accession>
<dbReference type="PANTHER" id="PTHR43267">
    <property type="entry name" value="TRNA THREONYLCARBAMOYLADENOSINE DEHYDRATASE"/>
    <property type="match status" value="1"/>
</dbReference>
<dbReference type="Proteomes" id="UP001342631">
    <property type="component" value="Unassembled WGS sequence"/>
</dbReference>
<evidence type="ECO:0008006" key="5">
    <source>
        <dbReference type="Google" id="ProtNLM"/>
    </source>
</evidence>
<proteinExistence type="predicted"/>
<dbReference type="CDD" id="cd01483">
    <property type="entry name" value="E1_enzyme_family"/>
    <property type="match status" value="1"/>
</dbReference>
<protein>
    <recommendedName>
        <fullName evidence="5">ThiF family adenylyltransferase</fullName>
    </recommendedName>
</protein>
<dbReference type="InterPro" id="IPR032701">
    <property type="entry name" value="Prok-E2_B_dom"/>
</dbReference>
<evidence type="ECO:0000259" key="2">
    <source>
        <dbReference type="Pfam" id="PF14461"/>
    </source>
</evidence>
<comment type="caution">
    <text evidence="3">The sequence shown here is derived from an EMBL/GenBank/DDBJ whole genome shotgun (WGS) entry which is preliminary data.</text>
</comment>
<dbReference type="Pfam" id="PF00899">
    <property type="entry name" value="ThiF"/>
    <property type="match status" value="1"/>
</dbReference>
<dbReference type="PANTHER" id="PTHR43267:SF1">
    <property type="entry name" value="TRNA THREONYLCARBAMOYLADENOSINE DEHYDRATASE"/>
    <property type="match status" value="1"/>
</dbReference>
<name>A0ABQ6QXA5_9BACT</name>
<keyword evidence="4" id="KW-1185">Reference proteome</keyword>